<feature type="region of interest" description="Disordered" evidence="1">
    <location>
        <begin position="350"/>
        <end position="370"/>
    </location>
</feature>
<comment type="caution">
    <text evidence="2">The sequence shown here is derived from an EMBL/GenBank/DDBJ whole genome shotgun (WGS) entry which is preliminary data.</text>
</comment>
<reference evidence="2" key="2">
    <citation type="submission" date="2023-02" db="EMBL/GenBank/DDBJ databases">
        <authorList>
            <consortium name="DOE Joint Genome Institute"/>
            <person name="Mondo S.J."/>
            <person name="Chang Y."/>
            <person name="Wang Y."/>
            <person name="Ahrendt S."/>
            <person name="Andreopoulos W."/>
            <person name="Barry K."/>
            <person name="Beard J."/>
            <person name="Benny G.L."/>
            <person name="Blankenship S."/>
            <person name="Bonito G."/>
            <person name="Cuomo C."/>
            <person name="Desiro A."/>
            <person name="Gervers K.A."/>
            <person name="Hundley H."/>
            <person name="Kuo A."/>
            <person name="LaButti K."/>
            <person name="Lang B.F."/>
            <person name="Lipzen A."/>
            <person name="O'Donnell K."/>
            <person name="Pangilinan J."/>
            <person name="Reynolds N."/>
            <person name="Sandor L."/>
            <person name="Smith M.W."/>
            <person name="Tsang A."/>
            <person name="Grigoriev I.V."/>
            <person name="Stajich J.E."/>
            <person name="Spatafora J.W."/>
        </authorList>
    </citation>
    <scope>NUCLEOTIDE SEQUENCE</scope>
    <source>
        <strain evidence="2">RSA 2281</strain>
    </source>
</reference>
<feature type="region of interest" description="Disordered" evidence="1">
    <location>
        <begin position="186"/>
        <end position="218"/>
    </location>
</feature>
<accession>A0AAD5JTV2</accession>
<dbReference type="Proteomes" id="UP001209540">
    <property type="component" value="Unassembled WGS sequence"/>
</dbReference>
<reference evidence="2" key="1">
    <citation type="journal article" date="2022" name="IScience">
        <title>Evolution of zygomycete secretomes and the origins of terrestrial fungal ecologies.</title>
        <authorList>
            <person name="Chang Y."/>
            <person name="Wang Y."/>
            <person name="Mondo S."/>
            <person name="Ahrendt S."/>
            <person name="Andreopoulos W."/>
            <person name="Barry K."/>
            <person name="Beard J."/>
            <person name="Benny G.L."/>
            <person name="Blankenship S."/>
            <person name="Bonito G."/>
            <person name="Cuomo C."/>
            <person name="Desiro A."/>
            <person name="Gervers K.A."/>
            <person name="Hundley H."/>
            <person name="Kuo A."/>
            <person name="LaButti K."/>
            <person name="Lang B.F."/>
            <person name="Lipzen A."/>
            <person name="O'Donnell K."/>
            <person name="Pangilinan J."/>
            <person name="Reynolds N."/>
            <person name="Sandor L."/>
            <person name="Smith M.E."/>
            <person name="Tsang A."/>
            <person name="Grigoriev I.V."/>
            <person name="Stajich J.E."/>
            <person name="Spatafora J.W."/>
        </authorList>
    </citation>
    <scope>NUCLEOTIDE SEQUENCE</scope>
    <source>
        <strain evidence="2">RSA 2281</strain>
    </source>
</reference>
<organism evidence="2 3">
    <name type="scientific">Phascolomyces articulosus</name>
    <dbReference type="NCBI Taxonomy" id="60185"/>
    <lineage>
        <taxon>Eukaryota</taxon>
        <taxon>Fungi</taxon>
        <taxon>Fungi incertae sedis</taxon>
        <taxon>Mucoromycota</taxon>
        <taxon>Mucoromycotina</taxon>
        <taxon>Mucoromycetes</taxon>
        <taxon>Mucorales</taxon>
        <taxon>Lichtheimiaceae</taxon>
        <taxon>Phascolomyces</taxon>
    </lineage>
</organism>
<feature type="region of interest" description="Disordered" evidence="1">
    <location>
        <begin position="401"/>
        <end position="420"/>
    </location>
</feature>
<evidence type="ECO:0000313" key="3">
    <source>
        <dbReference type="Proteomes" id="UP001209540"/>
    </source>
</evidence>
<evidence type="ECO:0000313" key="2">
    <source>
        <dbReference type="EMBL" id="KAI9253470.1"/>
    </source>
</evidence>
<name>A0AAD5JTV2_9FUNG</name>
<feature type="region of interest" description="Disordered" evidence="1">
    <location>
        <begin position="45"/>
        <end position="86"/>
    </location>
</feature>
<keyword evidence="3" id="KW-1185">Reference proteome</keyword>
<sequence length="420" mass="47749">MSSSESSSFQQRLNLYLLSNHVLARYDALANDHVIVRRKRNIINNNNSSKEQQDTIFSNTPLSPLSCRRHHQRHPPCESCPTRTNKKKSGLMDAIPMFLKTSADLLRRALDNNNNNTKDDPSSSNNPIKPMIFAGQQVMGGGMPPTWYDLFLNLLTQAAIECYMCDGQMGPEAIFEIFSYGYVEDEDEPDELEEDDDDDDDENDADNSSDDEDEEEETWNVKAADHHLLFPKTRTMYLFKTQVREREKEFLEVHDKEMTLQDHFDMLAQRYPLLEFEKSMHEFIQMVFKSMDVPALDKVSFFSFCIIIPPSFIYGETDVASMVYRYPSDGSLLMPEVPDDESSSIYIVSDQSSPPFSSASSSSSSSTTSSSLAEEEAAALTAIASCSSPIHLGIKRTHFHEPEFSQQVPHPPPRKKRFTQ</sequence>
<dbReference type="EMBL" id="JAIXMP010000026">
    <property type="protein sequence ID" value="KAI9253470.1"/>
    <property type="molecule type" value="Genomic_DNA"/>
</dbReference>
<evidence type="ECO:0000256" key="1">
    <source>
        <dbReference type="SAM" id="MobiDB-lite"/>
    </source>
</evidence>
<proteinExistence type="predicted"/>
<dbReference type="AlphaFoldDB" id="A0AAD5JTV2"/>
<feature type="compositionally biased region" description="Polar residues" evidence="1">
    <location>
        <begin position="54"/>
        <end position="63"/>
    </location>
</feature>
<protein>
    <submittedName>
        <fullName evidence="2">Uncharacterized protein</fullName>
    </submittedName>
</protein>
<gene>
    <name evidence="2" type="ORF">BDA99DRAFT_443278</name>
</gene>